<accession>A0ACD5GYC2</accession>
<gene>
    <name evidence="1" type="ORF">BH720_011270</name>
</gene>
<name>A0ACD5GYC2_9CYAN</name>
<protein>
    <submittedName>
        <fullName evidence="1">Uncharacterized protein</fullName>
    </submittedName>
</protein>
<dbReference type="Proteomes" id="UP000095472">
    <property type="component" value="Chromosome"/>
</dbReference>
<proteinExistence type="predicted"/>
<organism evidence="1 2">
    <name type="scientific">Desertifilum tharense IPPAS B-1220</name>
    <dbReference type="NCBI Taxonomy" id="1781255"/>
    <lineage>
        <taxon>Bacteria</taxon>
        <taxon>Bacillati</taxon>
        <taxon>Cyanobacteriota</taxon>
        <taxon>Cyanophyceae</taxon>
        <taxon>Desertifilales</taxon>
        <taxon>Desertifilaceae</taxon>
        <taxon>Desertifilum</taxon>
    </lineage>
</organism>
<sequence length="68" mass="7418">MKRAKRTAVFGEDTENAAQVAGSIAGLGCGDWVRGLRYLSLGQFLTQLKTYRVWGKMQSTLLTAHDSG</sequence>
<evidence type="ECO:0000313" key="1">
    <source>
        <dbReference type="EMBL" id="XPM65993.1"/>
    </source>
</evidence>
<keyword evidence="2" id="KW-1185">Reference proteome</keyword>
<dbReference type="EMBL" id="CP182909">
    <property type="protein sequence ID" value="XPM65993.1"/>
    <property type="molecule type" value="Genomic_DNA"/>
</dbReference>
<reference evidence="1 2" key="1">
    <citation type="journal article" date="2016" name="Genome Announc.">
        <title>Draft Genome Sequence of the Thermotolerant Cyanobacterium Desertifilum sp. IPPAS B-1220.</title>
        <authorList>
            <person name="Mironov K.S."/>
            <person name="Sinetova M.A."/>
            <person name="Bolatkhan K."/>
            <person name="Zayadan B.K."/>
            <person name="Ustinova V.V."/>
            <person name="Kupriyanova E.V."/>
            <person name="Skrypnik A.N."/>
            <person name="Gogoleva N.E."/>
            <person name="Gogolev Y.V."/>
            <person name="Los D.A."/>
        </authorList>
    </citation>
    <scope>NUCLEOTIDE SEQUENCE [LARGE SCALE GENOMIC DNA]</scope>
    <source>
        <strain evidence="1 2">IPPAS B-1220</strain>
    </source>
</reference>
<evidence type="ECO:0000313" key="2">
    <source>
        <dbReference type="Proteomes" id="UP000095472"/>
    </source>
</evidence>